<dbReference type="GO" id="GO:0016020">
    <property type="term" value="C:membrane"/>
    <property type="evidence" value="ECO:0007669"/>
    <property type="project" value="UniProtKB-SubCell"/>
</dbReference>
<dbReference type="Proteomes" id="UP000217257">
    <property type="component" value="Chromosome"/>
</dbReference>
<dbReference type="AlphaFoldDB" id="A0A250JB84"/>
<evidence type="ECO:0000256" key="1">
    <source>
        <dbReference type="ARBA" id="ARBA00004167"/>
    </source>
</evidence>
<dbReference type="SUPFAM" id="SSF74653">
    <property type="entry name" value="TolA/TonB C-terminal domain"/>
    <property type="match status" value="1"/>
</dbReference>
<reference evidence="8 9" key="1">
    <citation type="submission" date="2017-06" db="EMBL/GenBank/DDBJ databases">
        <title>Sequencing and comparative analysis of myxobacterial genomes.</title>
        <authorList>
            <person name="Rupp O."/>
            <person name="Goesmann A."/>
            <person name="Sogaard-Andersen L."/>
        </authorList>
    </citation>
    <scope>NUCLEOTIDE SEQUENCE [LARGE SCALE GENOMIC DNA]</scope>
    <source>
        <strain evidence="8 9">DSM 52655</strain>
    </source>
</reference>
<evidence type="ECO:0000259" key="7">
    <source>
        <dbReference type="PROSITE" id="PS50006"/>
    </source>
</evidence>
<dbReference type="KEGG" id="cfus:CYFUS_006633"/>
<dbReference type="Pfam" id="PF00498">
    <property type="entry name" value="FHA"/>
    <property type="match status" value="1"/>
</dbReference>
<evidence type="ECO:0000256" key="5">
    <source>
        <dbReference type="SAM" id="MobiDB-lite"/>
    </source>
</evidence>
<dbReference type="NCBIfam" id="TIGR01352">
    <property type="entry name" value="tonB_Cterm"/>
    <property type="match status" value="1"/>
</dbReference>
<feature type="domain" description="FHA" evidence="7">
    <location>
        <begin position="26"/>
        <end position="76"/>
    </location>
</feature>
<evidence type="ECO:0000256" key="4">
    <source>
        <dbReference type="ARBA" id="ARBA00023136"/>
    </source>
</evidence>
<dbReference type="RefSeq" id="WP_095988933.1">
    <property type="nucleotide sequence ID" value="NZ_CP022098.1"/>
</dbReference>
<evidence type="ECO:0000256" key="3">
    <source>
        <dbReference type="ARBA" id="ARBA00022989"/>
    </source>
</evidence>
<evidence type="ECO:0000313" key="9">
    <source>
        <dbReference type="Proteomes" id="UP000217257"/>
    </source>
</evidence>
<accession>A0A250JB84</accession>
<dbReference type="NCBIfam" id="NF033760">
    <property type="entry name" value="gliding_GltG"/>
    <property type="match status" value="1"/>
</dbReference>
<name>A0A250JB84_9BACT</name>
<evidence type="ECO:0000256" key="6">
    <source>
        <dbReference type="SAM" id="Phobius"/>
    </source>
</evidence>
<dbReference type="InterPro" id="IPR050923">
    <property type="entry name" value="Cell_Proc_Reg/RNA_Proc"/>
</dbReference>
<dbReference type="CDD" id="cd00060">
    <property type="entry name" value="FHA"/>
    <property type="match status" value="1"/>
</dbReference>
<feature type="compositionally biased region" description="Basic and acidic residues" evidence="5">
    <location>
        <begin position="414"/>
        <end position="433"/>
    </location>
</feature>
<dbReference type="EMBL" id="CP022098">
    <property type="protein sequence ID" value="ATB41169.1"/>
    <property type="molecule type" value="Genomic_DNA"/>
</dbReference>
<dbReference type="SMART" id="SM00240">
    <property type="entry name" value="FHA"/>
    <property type="match status" value="1"/>
</dbReference>
<dbReference type="NCBIfam" id="NF033768">
    <property type="entry name" value="myxo_SS_tail"/>
    <property type="match status" value="1"/>
</dbReference>
<evidence type="ECO:0000256" key="2">
    <source>
        <dbReference type="ARBA" id="ARBA00022692"/>
    </source>
</evidence>
<dbReference type="InterPro" id="IPR008984">
    <property type="entry name" value="SMAD_FHA_dom_sf"/>
</dbReference>
<proteinExistence type="predicted"/>
<dbReference type="PANTHER" id="PTHR23308">
    <property type="entry name" value="NUCLEAR INHIBITOR OF PROTEIN PHOSPHATASE-1"/>
    <property type="match status" value="1"/>
</dbReference>
<organism evidence="8 9">
    <name type="scientific">Cystobacter fuscus</name>
    <dbReference type="NCBI Taxonomy" id="43"/>
    <lineage>
        <taxon>Bacteria</taxon>
        <taxon>Pseudomonadati</taxon>
        <taxon>Myxococcota</taxon>
        <taxon>Myxococcia</taxon>
        <taxon>Myxococcales</taxon>
        <taxon>Cystobacterineae</taxon>
        <taxon>Archangiaceae</taxon>
        <taxon>Cystobacter</taxon>
    </lineage>
</organism>
<dbReference type="InterPro" id="IPR000253">
    <property type="entry name" value="FHA_dom"/>
</dbReference>
<protein>
    <recommendedName>
        <fullName evidence="7">FHA domain-containing protein</fullName>
    </recommendedName>
</protein>
<comment type="subcellular location">
    <subcellularLocation>
        <location evidence="1">Membrane</location>
        <topology evidence="1">Single-pass membrane protein</topology>
    </subcellularLocation>
</comment>
<keyword evidence="4 6" id="KW-0472">Membrane</keyword>
<feature type="region of interest" description="Disordered" evidence="5">
    <location>
        <begin position="414"/>
        <end position="445"/>
    </location>
</feature>
<keyword evidence="3 6" id="KW-1133">Transmembrane helix</keyword>
<feature type="region of interest" description="Disordered" evidence="5">
    <location>
        <begin position="149"/>
        <end position="170"/>
    </location>
</feature>
<dbReference type="Gene3D" id="2.60.200.20">
    <property type="match status" value="1"/>
</dbReference>
<evidence type="ECO:0000313" key="8">
    <source>
        <dbReference type="EMBL" id="ATB41169.1"/>
    </source>
</evidence>
<sequence>MPVPLTLRVFKGDTLVTSKDFERDIIKIGRLASAHLCLDDEKVSRIHSVIEVASDGSLSIIDMGSVEGTYVNGKRVNKGQLSFGDEIKVGGTTIRLEDTTAIAAANLASAAASTAPAASAPIAPQPDASLAAGLAQAAISPARAATPAPVAAAPTPAPVAAAPTPAPAAAAPAPVAAPKAVAQPVAAAEAPAEQPAPRVRRVPSKSKGPLGLGLHFMWGDQRVGDFFFAPGQKRSFTVGSAKGVDFVMGDAKLGGERFEVMRTDGQSFTVLFSGKMKGELVRKGETLDLKEVIESGKASHEGDSYAITLKDDDFLSVDLGGVTLEAGFESVPKRAFAPLGESVDFAVVNIFLVLFFIASLFVISASNLAAAGDAYADELAGNNSRIAKLIVKPPETQKNKFLEKLNEQKAEKAAKKEAAKKKDDTQKVVKETPKTTTQAKPDRKAEAKNMAAKIFGGKGGAASLFGGGLSNNLKGAMGNMFAGKTAATSFGGLGLKGGVGGGAGSPDVVGIGTVGTKGRGGGMGSYGSATGSLGGTKQSVEVGIAAEEATVSGSLDKELVRQVIQRNRGQIRFCYESLLNRFPKLGGKVAIRFTIATEGNVVTSSVAQSTAGNSELEQCVAGRVRTWTFPKPKGGGSVVVTYPFIFKAAGE</sequence>
<gene>
    <name evidence="8" type="ORF">CYFUS_006633</name>
</gene>
<feature type="transmembrane region" description="Helical" evidence="6">
    <location>
        <begin position="343"/>
        <end position="363"/>
    </location>
</feature>
<dbReference type="PROSITE" id="PS50006">
    <property type="entry name" value="FHA_DOMAIN"/>
    <property type="match status" value="1"/>
</dbReference>
<dbReference type="InterPro" id="IPR006260">
    <property type="entry name" value="TonB/TolA_C"/>
</dbReference>
<dbReference type="InterPro" id="IPR049806">
    <property type="entry name" value="MasK-like_C"/>
</dbReference>
<dbReference type="SUPFAM" id="SSF49879">
    <property type="entry name" value="SMAD/FHA domain"/>
    <property type="match status" value="1"/>
</dbReference>
<keyword evidence="2 6" id="KW-0812">Transmembrane</keyword>